<dbReference type="PANTHER" id="PTHR33677:SF5">
    <property type="entry name" value="TRANSCRIPTIONAL REPRESSOR FRMR"/>
    <property type="match status" value="1"/>
</dbReference>
<accession>B0VQP3</accession>
<dbReference type="PANTHER" id="PTHR33677">
    <property type="entry name" value="TRANSCRIPTIONAL REPRESSOR FRMR-RELATED"/>
    <property type="match status" value="1"/>
</dbReference>
<comment type="similarity">
    <text evidence="1">Belongs to the FrmR/RcnR family.</text>
</comment>
<dbReference type="HOGENOM" id="CLU_130332_3_0_6"/>
<evidence type="ECO:0000313" key="3">
    <source>
        <dbReference type="Proteomes" id="UP000001741"/>
    </source>
</evidence>
<proteinExistence type="inferred from homology"/>
<dbReference type="Pfam" id="PF02583">
    <property type="entry name" value="Trns_repr_metal"/>
    <property type="match status" value="1"/>
</dbReference>
<sequence length="93" mass="10662">MYKRKQMSHIGQDKKIVNRVKRLKGQINSIENAIEQPESSCIDILQQVAAIKGAINGLMSELMEQHLHHHVLKGAEVDQNELDEFLKVLKRYG</sequence>
<evidence type="ECO:0000256" key="1">
    <source>
        <dbReference type="ARBA" id="ARBA00005260"/>
    </source>
</evidence>
<dbReference type="GO" id="GO:0045892">
    <property type="term" value="P:negative regulation of DNA-templated transcription"/>
    <property type="evidence" value="ECO:0007669"/>
    <property type="project" value="UniProtKB-ARBA"/>
</dbReference>
<dbReference type="EMBL" id="CU468230">
    <property type="protein sequence ID" value="CAP02930.1"/>
    <property type="molecule type" value="Genomic_DNA"/>
</dbReference>
<dbReference type="KEGG" id="abm:ABSDF3678"/>
<evidence type="ECO:0000313" key="2">
    <source>
        <dbReference type="EMBL" id="CAP02930.1"/>
    </source>
</evidence>
<dbReference type="GO" id="GO:0003677">
    <property type="term" value="F:DNA binding"/>
    <property type="evidence" value="ECO:0007669"/>
    <property type="project" value="InterPro"/>
</dbReference>
<evidence type="ECO:0008006" key="4">
    <source>
        <dbReference type="Google" id="ProtNLM"/>
    </source>
</evidence>
<dbReference type="BioCyc" id="ABAU509170:GCL9-3035-MONOMER"/>
<dbReference type="InterPro" id="IPR003735">
    <property type="entry name" value="Metal_Tscrpt_repr"/>
</dbReference>
<dbReference type="Gene3D" id="1.20.58.1000">
    <property type="entry name" value="Metal-sensitive repressor, helix protomer"/>
    <property type="match status" value="1"/>
</dbReference>
<organism evidence="2 3">
    <name type="scientific">Acinetobacter baumannii (strain SDF)</name>
    <dbReference type="NCBI Taxonomy" id="509170"/>
    <lineage>
        <taxon>Bacteria</taxon>
        <taxon>Pseudomonadati</taxon>
        <taxon>Pseudomonadota</taxon>
        <taxon>Gammaproteobacteria</taxon>
        <taxon>Moraxellales</taxon>
        <taxon>Moraxellaceae</taxon>
        <taxon>Acinetobacter</taxon>
        <taxon>Acinetobacter calcoaceticus/baumannii complex</taxon>
    </lineage>
</organism>
<name>B0VQP3_ACIBS</name>
<gene>
    <name evidence="2" type="ordered locus">ABSDF3678</name>
</gene>
<protein>
    <recommendedName>
        <fullName evidence="4">Metal/formaldehyde-sensitive transcriptional repressor</fullName>
    </recommendedName>
</protein>
<dbReference type="Proteomes" id="UP000001741">
    <property type="component" value="Chromosome"/>
</dbReference>
<dbReference type="CDD" id="cd10153">
    <property type="entry name" value="RcnR-FrmR-like_DUF156"/>
    <property type="match status" value="1"/>
</dbReference>
<dbReference type="GO" id="GO:0046872">
    <property type="term" value="F:metal ion binding"/>
    <property type="evidence" value="ECO:0007669"/>
    <property type="project" value="InterPro"/>
</dbReference>
<dbReference type="InterPro" id="IPR038390">
    <property type="entry name" value="Metal_Tscrpt_repr_sf"/>
</dbReference>
<reference evidence="2 3" key="1">
    <citation type="journal article" date="2008" name="PLoS ONE">
        <title>Comparative analysis of Acinetobacters: three genomes for three lifestyles.</title>
        <authorList>
            <person name="Vallenet D."/>
            <person name="Nordmann P."/>
            <person name="Barbe V."/>
            <person name="Poirel L."/>
            <person name="Mangenot S."/>
            <person name="Bataille E."/>
            <person name="Dossat C."/>
            <person name="Gas S."/>
            <person name="Kreimeyer A."/>
            <person name="Lenoble P."/>
            <person name="Oztas S."/>
            <person name="Poulain J."/>
            <person name="Segurens B."/>
            <person name="Robert C."/>
            <person name="Abergel C."/>
            <person name="Claverie J.M."/>
            <person name="Raoult D."/>
            <person name="Medigue C."/>
            <person name="Weissenbach J."/>
            <person name="Cruveiller S."/>
        </authorList>
    </citation>
    <scope>NUCLEOTIDE SEQUENCE [LARGE SCALE GENOMIC DNA]</scope>
    <source>
        <strain evidence="2 3">SDF</strain>
    </source>
</reference>
<dbReference type="AlphaFoldDB" id="B0VQP3"/>